<gene>
    <name evidence="3" type="ORF">PILCRDRAFT_2847</name>
</gene>
<dbReference type="OrthoDB" id="112668at2759"/>
<dbReference type="SUPFAM" id="SSF54768">
    <property type="entry name" value="dsRNA-binding domain-like"/>
    <property type="match status" value="1"/>
</dbReference>
<reference evidence="3 4" key="1">
    <citation type="submission" date="2014-04" db="EMBL/GenBank/DDBJ databases">
        <authorList>
            <consortium name="DOE Joint Genome Institute"/>
            <person name="Kuo A."/>
            <person name="Tarkka M."/>
            <person name="Buscot F."/>
            <person name="Kohler A."/>
            <person name="Nagy L.G."/>
            <person name="Floudas D."/>
            <person name="Copeland A."/>
            <person name="Barry K.W."/>
            <person name="Cichocki N."/>
            <person name="Veneault-Fourrey C."/>
            <person name="LaButti K."/>
            <person name="Lindquist E.A."/>
            <person name="Lipzen A."/>
            <person name="Lundell T."/>
            <person name="Morin E."/>
            <person name="Murat C."/>
            <person name="Sun H."/>
            <person name="Tunlid A."/>
            <person name="Henrissat B."/>
            <person name="Grigoriev I.V."/>
            <person name="Hibbett D.S."/>
            <person name="Martin F."/>
            <person name="Nordberg H.P."/>
            <person name="Cantor M.N."/>
            <person name="Hua S.X."/>
        </authorList>
    </citation>
    <scope>NUCLEOTIDE SEQUENCE [LARGE SCALE GENOMIC DNA]</scope>
    <source>
        <strain evidence="3 4">F 1598</strain>
    </source>
</reference>
<dbReference type="PROSITE" id="PS50137">
    <property type="entry name" value="DS_RBD"/>
    <property type="match status" value="1"/>
</dbReference>
<dbReference type="SMART" id="SM00358">
    <property type="entry name" value="DSRM"/>
    <property type="match status" value="1"/>
</dbReference>
<evidence type="ECO:0000313" key="3">
    <source>
        <dbReference type="EMBL" id="KIM88642.1"/>
    </source>
</evidence>
<dbReference type="GO" id="GO:0003723">
    <property type="term" value="F:RNA binding"/>
    <property type="evidence" value="ECO:0007669"/>
    <property type="project" value="UniProtKB-UniRule"/>
</dbReference>
<protein>
    <recommendedName>
        <fullName evidence="2">DRBM domain-containing protein</fullName>
    </recommendedName>
</protein>
<evidence type="ECO:0000313" key="4">
    <source>
        <dbReference type="Proteomes" id="UP000054166"/>
    </source>
</evidence>
<dbReference type="Proteomes" id="UP000054166">
    <property type="component" value="Unassembled WGS sequence"/>
</dbReference>
<sequence>MAQHSKMHLNNWLQSRYGHTNRVTYELIHYGSEDSGYWMTIAYFDNVEYGRGTGRTKTEATDNAAEQVLNALRG</sequence>
<proteinExistence type="predicted"/>
<organism evidence="3 4">
    <name type="scientific">Piloderma croceum (strain F 1598)</name>
    <dbReference type="NCBI Taxonomy" id="765440"/>
    <lineage>
        <taxon>Eukaryota</taxon>
        <taxon>Fungi</taxon>
        <taxon>Dikarya</taxon>
        <taxon>Basidiomycota</taxon>
        <taxon>Agaricomycotina</taxon>
        <taxon>Agaricomycetes</taxon>
        <taxon>Agaricomycetidae</taxon>
        <taxon>Atheliales</taxon>
        <taxon>Atheliaceae</taxon>
        <taxon>Piloderma</taxon>
    </lineage>
</organism>
<keyword evidence="1" id="KW-0694">RNA-binding</keyword>
<dbReference type="InterPro" id="IPR014720">
    <property type="entry name" value="dsRBD_dom"/>
</dbReference>
<keyword evidence="4" id="KW-1185">Reference proteome</keyword>
<dbReference type="EMBL" id="KN832976">
    <property type="protein sequence ID" value="KIM88642.1"/>
    <property type="molecule type" value="Genomic_DNA"/>
</dbReference>
<accession>A0A0C3CFZ2</accession>
<dbReference type="Gene3D" id="3.30.160.20">
    <property type="match status" value="1"/>
</dbReference>
<feature type="domain" description="DRBM" evidence="2">
    <location>
        <begin position="4"/>
        <end position="74"/>
    </location>
</feature>
<dbReference type="Pfam" id="PF00035">
    <property type="entry name" value="dsrm"/>
    <property type="match status" value="1"/>
</dbReference>
<evidence type="ECO:0000259" key="2">
    <source>
        <dbReference type="PROSITE" id="PS50137"/>
    </source>
</evidence>
<name>A0A0C3CFZ2_PILCF</name>
<dbReference type="HOGENOM" id="CLU_172700_2_0_1"/>
<evidence type="ECO:0000256" key="1">
    <source>
        <dbReference type="PROSITE-ProRule" id="PRU00266"/>
    </source>
</evidence>
<dbReference type="InParanoid" id="A0A0C3CFZ2"/>
<dbReference type="AlphaFoldDB" id="A0A0C3CFZ2"/>
<reference evidence="4" key="2">
    <citation type="submission" date="2015-01" db="EMBL/GenBank/DDBJ databases">
        <title>Evolutionary Origins and Diversification of the Mycorrhizal Mutualists.</title>
        <authorList>
            <consortium name="DOE Joint Genome Institute"/>
            <consortium name="Mycorrhizal Genomics Consortium"/>
            <person name="Kohler A."/>
            <person name="Kuo A."/>
            <person name="Nagy L.G."/>
            <person name="Floudas D."/>
            <person name="Copeland A."/>
            <person name="Barry K.W."/>
            <person name="Cichocki N."/>
            <person name="Veneault-Fourrey C."/>
            <person name="LaButti K."/>
            <person name="Lindquist E.A."/>
            <person name="Lipzen A."/>
            <person name="Lundell T."/>
            <person name="Morin E."/>
            <person name="Murat C."/>
            <person name="Riley R."/>
            <person name="Ohm R."/>
            <person name="Sun H."/>
            <person name="Tunlid A."/>
            <person name="Henrissat B."/>
            <person name="Grigoriev I.V."/>
            <person name="Hibbett D.S."/>
            <person name="Martin F."/>
        </authorList>
    </citation>
    <scope>NUCLEOTIDE SEQUENCE [LARGE SCALE GENOMIC DNA]</scope>
    <source>
        <strain evidence="4">F 1598</strain>
    </source>
</reference>